<proteinExistence type="predicted"/>
<protein>
    <recommendedName>
        <fullName evidence="4">Lipoprotein</fullName>
    </recommendedName>
</protein>
<dbReference type="EMBL" id="JALPQF010000001">
    <property type="protein sequence ID" value="MCK8479307.1"/>
    <property type="molecule type" value="Genomic_DNA"/>
</dbReference>
<evidence type="ECO:0000313" key="3">
    <source>
        <dbReference type="Proteomes" id="UP001203687"/>
    </source>
</evidence>
<evidence type="ECO:0000256" key="1">
    <source>
        <dbReference type="SAM" id="SignalP"/>
    </source>
</evidence>
<evidence type="ECO:0008006" key="4">
    <source>
        <dbReference type="Google" id="ProtNLM"/>
    </source>
</evidence>
<dbReference type="RefSeq" id="WP_248411667.1">
    <property type="nucleotide sequence ID" value="NZ_JALPQF010000001.1"/>
</dbReference>
<organism evidence="2 3">
    <name type="scientific">Psychroserpens algicola</name>
    <dbReference type="NCBI Taxonomy" id="1719034"/>
    <lineage>
        <taxon>Bacteria</taxon>
        <taxon>Pseudomonadati</taxon>
        <taxon>Bacteroidota</taxon>
        <taxon>Flavobacteriia</taxon>
        <taxon>Flavobacteriales</taxon>
        <taxon>Flavobacteriaceae</taxon>
        <taxon>Psychroserpens</taxon>
    </lineage>
</organism>
<gene>
    <name evidence="2" type="ORF">MUY34_01675</name>
</gene>
<feature type="signal peptide" evidence="1">
    <location>
        <begin position="1"/>
        <end position="25"/>
    </location>
</feature>
<name>A0ABT0H555_9FLAO</name>
<evidence type="ECO:0000313" key="2">
    <source>
        <dbReference type="EMBL" id="MCK8479307.1"/>
    </source>
</evidence>
<feature type="chain" id="PRO_5045329233" description="Lipoprotein" evidence="1">
    <location>
        <begin position="26"/>
        <end position="253"/>
    </location>
</feature>
<accession>A0ABT0H555</accession>
<dbReference type="Proteomes" id="UP001203687">
    <property type="component" value="Unassembled WGS sequence"/>
</dbReference>
<sequence>MKAFRYIILLAIVSFLCACSTNDDGGNQQLNQFNSQICNGISGPTAVYWDSGHSLPTPLAQIPTIANPGQQFIHPQYPALGFTMPQGYVAQEIKDQQTGTIGVNVFRTDNNVVWRYIPSSPLIGQIPINDVVAFELNQIMQFHGFNGTPEVLCTTTQQTNEFGFPTTFGARLIRFGNFTTLLIVQTHFMPSLGNTFVSVTLASGPTTEYDNLIMETYLPLHWQLLVISDDVRDSDLDGTPDNQDAAPFNPNVQ</sequence>
<reference evidence="2" key="1">
    <citation type="submission" date="2022-04" db="EMBL/GenBank/DDBJ databases">
        <authorList>
            <person name="Ren T."/>
        </authorList>
    </citation>
    <scope>NUCLEOTIDE SEQUENCE</scope>
    <source>
        <strain evidence="2">F63249</strain>
    </source>
</reference>
<keyword evidence="3" id="KW-1185">Reference proteome</keyword>
<keyword evidence="1" id="KW-0732">Signal</keyword>
<comment type="caution">
    <text evidence="2">The sequence shown here is derived from an EMBL/GenBank/DDBJ whole genome shotgun (WGS) entry which is preliminary data.</text>
</comment>
<dbReference type="PROSITE" id="PS51257">
    <property type="entry name" value="PROKAR_LIPOPROTEIN"/>
    <property type="match status" value="1"/>
</dbReference>